<gene>
    <name evidence="1" type="ORF">HLPR_07150</name>
</gene>
<reference evidence="1 2" key="1">
    <citation type="submission" date="2023-08" db="EMBL/GenBank/DDBJ databases">
        <title>Helicovermis profunda gen. nov., sp. nov., a novel mesophilic, fermentative bacterium within the Bacillota from a deep-sea hydrothermal vent chimney.</title>
        <authorList>
            <person name="Miyazaki U."/>
            <person name="Mizutani D."/>
            <person name="Hashimoto Y."/>
            <person name="Tame A."/>
            <person name="Sawayama S."/>
            <person name="Miyazaki J."/>
            <person name="Takai K."/>
            <person name="Nakagawa S."/>
        </authorList>
    </citation>
    <scope>NUCLEOTIDE SEQUENCE [LARGE SCALE GENOMIC DNA]</scope>
    <source>
        <strain evidence="1 2">S502</strain>
    </source>
</reference>
<dbReference type="RefSeq" id="WP_338536705.1">
    <property type="nucleotide sequence ID" value="NZ_AP028654.1"/>
</dbReference>
<evidence type="ECO:0000313" key="2">
    <source>
        <dbReference type="Proteomes" id="UP001321786"/>
    </source>
</evidence>
<keyword evidence="2" id="KW-1185">Reference proteome</keyword>
<sequence>MFNQIRFSSKEDCPCGSQKNYGDCCKMKSPKVFKSQGEFLNYMGRMMKKSRIKLCLAEGCESKGKSVIKAHALQENRILNKLSSENIVYMQNFSKDPQMIEVEKDKPEPFYFLDEVKIKDATVATCFCREHDDAIFSKIEKSQYTLENLDDEQKFLFAYKTFSFEFYKELVAKKFHSNMFSGVPQLSKMPLYVKQYRNAVLKENDLLYYKSYYDEAFKNKDYGGLETVVIEFPFRIQFANYMTVAPPFDLKGKRIKSIDMRTKRMKYLFYTTFPVDEKSYLLVSGLKSDLDVYGDYFEQLRNAPIGLIQYYINVFIPLYSQNLIVSPLLWNKWDEVGQMGVQYTVSDIKSTNILLTGVKFHLQNISRESNGALDVNTNKMPFNFFIPFEK</sequence>
<dbReference type="AlphaFoldDB" id="A0AAU9EAT4"/>
<accession>A0AAU9EAT4</accession>
<dbReference type="EMBL" id="AP028654">
    <property type="protein sequence ID" value="BEP28384.1"/>
    <property type="molecule type" value="Genomic_DNA"/>
</dbReference>
<evidence type="ECO:0000313" key="1">
    <source>
        <dbReference type="EMBL" id="BEP28384.1"/>
    </source>
</evidence>
<proteinExistence type="predicted"/>
<protein>
    <submittedName>
        <fullName evidence="1">Uncharacterized protein</fullName>
    </submittedName>
</protein>
<organism evidence="1 2">
    <name type="scientific">Helicovermis profundi</name>
    <dbReference type="NCBI Taxonomy" id="3065157"/>
    <lineage>
        <taxon>Bacteria</taxon>
        <taxon>Bacillati</taxon>
        <taxon>Bacillota</taxon>
        <taxon>Clostridia</taxon>
        <taxon>Helicovermis</taxon>
    </lineage>
</organism>
<name>A0AAU9EAT4_9FIRM</name>
<dbReference type="KEGG" id="hprf:HLPR_07150"/>
<dbReference type="Proteomes" id="UP001321786">
    <property type="component" value="Chromosome"/>
</dbReference>